<proteinExistence type="predicted"/>
<sequence length="80" mass="9256">MRDSFWFPTTDLRRRWQKGCFPKIYSGFQSLLPVRASAQDTGRGWLAQESTKVGREWQRSRWTGTGAKIAGKRIEKHQGA</sequence>
<dbReference type="AlphaFoldDB" id="A0A420FH48"/>
<gene>
    <name evidence="1" type="ORF">BCY89_13735</name>
</gene>
<evidence type="ECO:0000313" key="1">
    <source>
        <dbReference type="EMBL" id="RKF32259.1"/>
    </source>
</evidence>
<dbReference type="Proteomes" id="UP000286402">
    <property type="component" value="Unassembled WGS sequence"/>
</dbReference>
<evidence type="ECO:0000313" key="2">
    <source>
        <dbReference type="Proteomes" id="UP000286402"/>
    </source>
</evidence>
<dbReference type="EMBL" id="MCAQ01000027">
    <property type="protein sequence ID" value="RKF32259.1"/>
    <property type="molecule type" value="Genomic_DNA"/>
</dbReference>
<comment type="caution">
    <text evidence="1">The sequence shown here is derived from an EMBL/GenBank/DDBJ whole genome shotgun (WGS) entry which is preliminary data.</text>
</comment>
<name>A0A420FH48_9SPHI</name>
<accession>A0A420FH48</accession>
<protein>
    <submittedName>
        <fullName evidence="1">Uncharacterized protein</fullName>
    </submittedName>
</protein>
<organism evidence="1 2">
    <name type="scientific">Sphingobacterium siyangense</name>
    <dbReference type="NCBI Taxonomy" id="459529"/>
    <lineage>
        <taxon>Bacteria</taxon>
        <taxon>Pseudomonadati</taxon>
        <taxon>Bacteroidota</taxon>
        <taxon>Sphingobacteriia</taxon>
        <taxon>Sphingobacteriales</taxon>
        <taxon>Sphingobacteriaceae</taxon>
        <taxon>Sphingobacterium</taxon>
    </lineage>
</organism>
<keyword evidence="2" id="KW-1185">Reference proteome</keyword>
<reference evidence="1 2" key="1">
    <citation type="submission" date="2016-07" db="EMBL/GenBank/DDBJ databases">
        <title>Genome analysis of Sphingobacterium siyangense T12B17.</title>
        <authorList>
            <person name="Xu D."/>
            <person name="Su Y."/>
            <person name="Zheng S."/>
        </authorList>
    </citation>
    <scope>NUCLEOTIDE SEQUENCE [LARGE SCALE GENOMIC DNA]</scope>
    <source>
        <strain evidence="1 2">T12B17</strain>
    </source>
</reference>